<dbReference type="InterPro" id="IPR001279">
    <property type="entry name" value="Metallo-B-lactamas"/>
</dbReference>
<protein>
    <recommendedName>
        <fullName evidence="1">Metallo-beta-lactamase domain-containing protein</fullName>
    </recommendedName>
</protein>
<keyword evidence="3" id="KW-1185">Reference proteome</keyword>
<dbReference type="RefSeq" id="WP_046328996.1">
    <property type="nucleotide sequence ID" value="NZ_CP011280.1"/>
</dbReference>
<proteinExistence type="predicted"/>
<dbReference type="PATRIC" id="fig|1069640.6.peg.1046"/>
<feature type="domain" description="Metallo-beta-lactamase" evidence="1">
    <location>
        <begin position="11"/>
        <end position="190"/>
    </location>
</feature>
<reference evidence="2 3" key="1">
    <citation type="journal article" date="2012" name="BMC Genomics">
        <title>Genomic sequence analysis and characterization of Sneathia amnii sp. nov.</title>
        <authorList>
            <consortium name="Vaginal Microbiome Consortium (additional members)"/>
            <person name="Harwich M.D.Jr."/>
            <person name="Serrano M.G."/>
            <person name="Fettweis J.M."/>
            <person name="Alves J.M."/>
            <person name="Reimers M.A."/>
            <person name="Buck G.A."/>
            <person name="Jefferson K.K."/>
        </authorList>
    </citation>
    <scope>NUCLEOTIDE SEQUENCE [LARGE SCALE GENOMIC DNA]</scope>
    <source>
        <strain evidence="2 3">SN35</strain>
    </source>
</reference>
<accession>A0A0E3ZBM4</accession>
<name>A0A0E3ZBM4_9FUSO</name>
<dbReference type="STRING" id="187101.VC03_05285"/>
<dbReference type="InterPro" id="IPR036866">
    <property type="entry name" value="RibonucZ/Hydroxyglut_hydro"/>
</dbReference>
<dbReference type="EMBL" id="CP011280">
    <property type="protein sequence ID" value="AKC95892.1"/>
    <property type="molecule type" value="Genomic_DNA"/>
</dbReference>
<dbReference type="SMART" id="SM00849">
    <property type="entry name" value="Lactamase_B"/>
    <property type="match status" value="1"/>
</dbReference>
<organism evidence="2 3">
    <name type="scientific">Sneathia vaginalis</name>
    <dbReference type="NCBI Taxonomy" id="187101"/>
    <lineage>
        <taxon>Bacteria</taxon>
        <taxon>Fusobacteriati</taxon>
        <taxon>Fusobacteriota</taxon>
        <taxon>Fusobacteriia</taxon>
        <taxon>Fusobacteriales</taxon>
        <taxon>Leptotrichiaceae</taxon>
        <taxon>Sneathia</taxon>
    </lineage>
</organism>
<evidence type="ECO:0000313" key="2">
    <source>
        <dbReference type="EMBL" id="AKC95892.1"/>
    </source>
</evidence>
<gene>
    <name evidence="2" type="ORF">VC03_05285</name>
</gene>
<sequence>MKLAVLGSGSKGNCSYIEIGGKKILVDVGYSVKKIREKLLTIDQNLEDIDAIFITHDHGDHMKSVSTLSRRQNIPIYIHKESLRQIQRKLGNVNTDNIVVLEDRKVFLDNVLVENFDVMHDSKHNLGYTFNYQNEKLSYVTDIGKITNIVRQNCMDSDYIAFESNYDLGMLLNGRYSWDLKNRVKSNVGHISNDEASTFLENISNNRLKEIFLLHLSEENNTPNIAYKTLEEKIDKRIKINITGQVATKLFDFKK</sequence>
<dbReference type="OrthoDB" id="9781189at2"/>
<dbReference type="PANTHER" id="PTHR47619:SF1">
    <property type="entry name" value="EXODEOXYRIBONUCLEASE WALJ"/>
    <property type="match status" value="1"/>
</dbReference>
<dbReference type="HOGENOM" id="CLU_073253_0_0_0"/>
<dbReference type="InterPro" id="IPR052533">
    <property type="entry name" value="WalJ/YycJ-like"/>
</dbReference>
<evidence type="ECO:0000313" key="3">
    <source>
        <dbReference type="Proteomes" id="UP000033103"/>
    </source>
</evidence>
<dbReference type="AlphaFoldDB" id="A0A0E3ZBM4"/>
<dbReference type="KEGG" id="sns:VC03_05285"/>
<dbReference type="Pfam" id="PF12706">
    <property type="entry name" value="Lactamase_B_2"/>
    <property type="match status" value="1"/>
</dbReference>
<dbReference type="Proteomes" id="UP000033103">
    <property type="component" value="Chromosome"/>
</dbReference>
<dbReference type="PANTHER" id="PTHR47619">
    <property type="entry name" value="METALLO-HYDROLASE YYCJ-RELATED"/>
    <property type="match status" value="1"/>
</dbReference>
<evidence type="ECO:0000259" key="1">
    <source>
        <dbReference type="SMART" id="SM00849"/>
    </source>
</evidence>
<dbReference type="SUPFAM" id="SSF56281">
    <property type="entry name" value="Metallo-hydrolase/oxidoreductase"/>
    <property type="match status" value="1"/>
</dbReference>
<dbReference type="Gene3D" id="3.60.15.10">
    <property type="entry name" value="Ribonuclease Z/Hydroxyacylglutathione hydrolase-like"/>
    <property type="match status" value="1"/>
</dbReference>